<proteinExistence type="predicted"/>
<dbReference type="InterPro" id="IPR032675">
    <property type="entry name" value="LRR_dom_sf"/>
</dbReference>
<keyword evidence="3" id="KW-1185">Reference proteome</keyword>
<dbReference type="AlphaFoldDB" id="A0AA39YDM2"/>
<organism evidence="2 3">
    <name type="scientific">Lasiodiplodia hormozganensis</name>
    <dbReference type="NCBI Taxonomy" id="869390"/>
    <lineage>
        <taxon>Eukaryota</taxon>
        <taxon>Fungi</taxon>
        <taxon>Dikarya</taxon>
        <taxon>Ascomycota</taxon>
        <taxon>Pezizomycotina</taxon>
        <taxon>Dothideomycetes</taxon>
        <taxon>Dothideomycetes incertae sedis</taxon>
        <taxon>Botryosphaeriales</taxon>
        <taxon>Botryosphaeriaceae</taxon>
        <taxon>Lasiodiplodia</taxon>
    </lineage>
</organism>
<name>A0AA39YDM2_9PEZI</name>
<reference evidence="2" key="1">
    <citation type="submission" date="2023-06" db="EMBL/GenBank/DDBJ databases">
        <title>Multi-omics analyses reveal the molecular pathogenesis toolkit of Lasiodiplodia hormozganensis, a cross-kingdom pathogen.</title>
        <authorList>
            <person name="Felix C."/>
            <person name="Meneses R."/>
            <person name="Goncalves M.F.M."/>
            <person name="Tilleman L."/>
            <person name="Duarte A.S."/>
            <person name="Jorrin-Novo J.V."/>
            <person name="Van De Peer Y."/>
            <person name="Deforce D."/>
            <person name="Van Nieuwerburgh F."/>
            <person name="Esteves A.C."/>
            <person name="Alves A."/>
        </authorList>
    </citation>
    <scope>NUCLEOTIDE SEQUENCE</scope>
    <source>
        <strain evidence="2">CBS 339.90</strain>
    </source>
</reference>
<accession>A0AA39YDM2</accession>
<evidence type="ECO:0000313" key="3">
    <source>
        <dbReference type="Proteomes" id="UP001175001"/>
    </source>
</evidence>
<comment type="caution">
    <text evidence="2">The sequence shown here is derived from an EMBL/GenBank/DDBJ whole genome shotgun (WGS) entry which is preliminary data.</text>
</comment>
<dbReference type="Gene3D" id="3.80.10.10">
    <property type="entry name" value="Ribonuclease Inhibitor"/>
    <property type="match status" value="1"/>
</dbReference>
<dbReference type="Proteomes" id="UP001175001">
    <property type="component" value="Unassembled WGS sequence"/>
</dbReference>
<protein>
    <submittedName>
        <fullName evidence="2">Uncharacterized protein</fullName>
    </submittedName>
</protein>
<sequence>MLCPLLIDCPNLEKLNLASHYCYQEHITSFIYLKVDDVLYHQLDLFDMLRRASLRTPPTERIHTKLTTLRLYFRMLTGWPEWALGSDLLHMFLSPTLREISLHGCDLTTNTAIPDALHYAAFQKSTPLEVLRLRHSFASVEVLHKILSIPRRLKCFLLEIDNELVDPKTPSPFSDLESWTRLFAQHKDSLEEIVLLVNEDTLDQSDGCLDLRGMERMRLLVGSVLWNGKKNTKWPPDTTTMRSPEYYKMLDETRPEWAQWIEHQDDMEEDGWDAQSDDETYSDLDPDLEEYWDEYGDDLF</sequence>
<feature type="compositionally biased region" description="Acidic residues" evidence="1">
    <location>
        <begin position="265"/>
        <end position="287"/>
    </location>
</feature>
<evidence type="ECO:0000256" key="1">
    <source>
        <dbReference type="SAM" id="MobiDB-lite"/>
    </source>
</evidence>
<dbReference type="SUPFAM" id="SSF52047">
    <property type="entry name" value="RNI-like"/>
    <property type="match status" value="1"/>
</dbReference>
<evidence type="ECO:0000313" key="2">
    <source>
        <dbReference type="EMBL" id="KAK0650424.1"/>
    </source>
</evidence>
<feature type="region of interest" description="Disordered" evidence="1">
    <location>
        <begin position="264"/>
        <end position="287"/>
    </location>
</feature>
<gene>
    <name evidence="2" type="ORF">DIS24_g6859</name>
</gene>
<dbReference type="EMBL" id="JAUJDW010000036">
    <property type="protein sequence ID" value="KAK0650424.1"/>
    <property type="molecule type" value="Genomic_DNA"/>
</dbReference>